<dbReference type="AlphaFoldDB" id="A0A174AC26"/>
<dbReference type="Proteomes" id="UP000095647">
    <property type="component" value="Unassembled WGS sequence"/>
</dbReference>
<evidence type="ECO:0000313" key="2">
    <source>
        <dbReference type="Proteomes" id="UP000095647"/>
    </source>
</evidence>
<dbReference type="RefSeq" id="WP_070099235.1">
    <property type="nucleotide sequence ID" value="NZ_CYYI01000005.1"/>
</dbReference>
<evidence type="ECO:0000313" key="1">
    <source>
        <dbReference type="EMBL" id="CUN85429.1"/>
    </source>
</evidence>
<accession>A0A174AC26</accession>
<name>A0A174AC26_BIFAD</name>
<dbReference type="EMBL" id="CYYI01000005">
    <property type="protein sequence ID" value="CUN85429.1"/>
    <property type="molecule type" value="Genomic_DNA"/>
</dbReference>
<evidence type="ECO:0008006" key="3">
    <source>
        <dbReference type="Google" id="ProtNLM"/>
    </source>
</evidence>
<protein>
    <recommendedName>
        <fullName evidence="3">Phage protein</fullName>
    </recommendedName>
</protein>
<reference evidence="1 2" key="1">
    <citation type="submission" date="2015-09" db="EMBL/GenBank/DDBJ databases">
        <authorList>
            <consortium name="Pathogen Informatics"/>
        </authorList>
    </citation>
    <scope>NUCLEOTIDE SEQUENCE [LARGE SCALE GENOMIC DNA]</scope>
    <source>
        <strain evidence="1 2">2789STDY5608824</strain>
    </source>
</reference>
<sequence length="122" mass="12992">MNIQEQRTALMDTLADMLDGLVSSINIDAQLVRPAAGKVAVFIEPPTVEWPSWGPPEPVWTLDVIAGTPATQPSAVDDILTALDRLAERGLNLQKATPATWNLAGAGTLAAYQVTLNALETE</sequence>
<organism evidence="1 2">
    <name type="scientific">Bifidobacterium adolescentis</name>
    <dbReference type="NCBI Taxonomy" id="1680"/>
    <lineage>
        <taxon>Bacteria</taxon>
        <taxon>Bacillati</taxon>
        <taxon>Actinomycetota</taxon>
        <taxon>Actinomycetes</taxon>
        <taxon>Bifidobacteriales</taxon>
        <taxon>Bifidobacteriaceae</taxon>
        <taxon>Bifidobacterium</taxon>
    </lineage>
</organism>
<proteinExistence type="predicted"/>
<gene>
    <name evidence="1" type="ORF">ERS852382_01510</name>
</gene>